<sequence length="34" mass="3972">MNFLDQVIDQVIMSTTLPKEIILLMVQSNKICYE</sequence>
<reference evidence="1" key="2">
    <citation type="journal article" date="2015" name="Data Brief">
        <title>Shoot transcriptome of the giant reed, Arundo donax.</title>
        <authorList>
            <person name="Barrero R.A."/>
            <person name="Guerrero F.D."/>
            <person name="Moolhuijzen P."/>
            <person name="Goolsby J.A."/>
            <person name="Tidwell J."/>
            <person name="Bellgard S.E."/>
            <person name="Bellgard M.I."/>
        </authorList>
    </citation>
    <scope>NUCLEOTIDE SEQUENCE</scope>
    <source>
        <tissue evidence="1">Shoot tissue taken approximately 20 cm above the soil surface</tissue>
    </source>
</reference>
<dbReference type="AlphaFoldDB" id="A0A0A9CVJ1"/>
<evidence type="ECO:0000313" key="1">
    <source>
        <dbReference type="EMBL" id="JAD77410.1"/>
    </source>
</evidence>
<dbReference type="EMBL" id="GBRH01220485">
    <property type="protein sequence ID" value="JAD77410.1"/>
    <property type="molecule type" value="Transcribed_RNA"/>
</dbReference>
<proteinExistence type="predicted"/>
<accession>A0A0A9CVJ1</accession>
<protein>
    <submittedName>
        <fullName evidence="1">Uncharacterized protein</fullName>
    </submittedName>
</protein>
<name>A0A0A9CVJ1_ARUDO</name>
<reference evidence="1" key="1">
    <citation type="submission" date="2014-09" db="EMBL/GenBank/DDBJ databases">
        <authorList>
            <person name="Magalhaes I.L.F."/>
            <person name="Oliveira U."/>
            <person name="Santos F.R."/>
            <person name="Vidigal T.H.D.A."/>
            <person name="Brescovit A.D."/>
            <person name="Santos A.J."/>
        </authorList>
    </citation>
    <scope>NUCLEOTIDE SEQUENCE</scope>
    <source>
        <tissue evidence="1">Shoot tissue taken approximately 20 cm above the soil surface</tissue>
    </source>
</reference>
<organism evidence="1">
    <name type="scientific">Arundo donax</name>
    <name type="common">Giant reed</name>
    <name type="synonym">Donax arundinaceus</name>
    <dbReference type="NCBI Taxonomy" id="35708"/>
    <lineage>
        <taxon>Eukaryota</taxon>
        <taxon>Viridiplantae</taxon>
        <taxon>Streptophyta</taxon>
        <taxon>Embryophyta</taxon>
        <taxon>Tracheophyta</taxon>
        <taxon>Spermatophyta</taxon>
        <taxon>Magnoliopsida</taxon>
        <taxon>Liliopsida</taxon>
        <taxon>Poales</taxon>
        <taxon>Poaceae</taxon>
        <taxon>PACMAD clade</taxon>
        <taxon>Arundinoideae</taxon>
        <taxon>Arundineae</taxon>
        <taxon>Arundo</taxon>
    </lineage>
</organism>